<evidence type="ECO:0000313" key="3">
    <source>
        <dbReference type="EMBL" id="BAS26439.1"/>
    </source>
</evidence>
<reference evidence="4" key="1">
    <citation type="submission" date="2015-07" db="EMBL/GenBank/DDBJ databases">
        <title>Complete genome sequence and phylogenetic analysis of Limnochorda pilosa.</title>
        <authorList>
            <person name="Watanabe M."/>
            <person name="Kojima H."/>
            <person name="Fukui M."/>
        </authorList>
    </citation>
    <scope>NUCLEOTIDE SEQUENCE [LARGE SCALE GENOMIC DNA]</scope>
    <source>
        <strain evidence="4">HC45</strain>
    </source>
</reference>
<evidence type="ECO:0000313" key="4">
    <source>
        <dbReference type="Proteomes" id="UP000065807"/>
    </source>
</evidence>
<dbReference type="KEGG" id="lpil:LIP_0582"/>
<dbReference type="PATRIC" id="fig|1555112.3.peg.609"/>
<dbReference type="PROSITE" id="PS00508">
    <property type="entry name" value="NI_HGENASE_L_2"/>
    <property type="match status" value="1"/>
</dbReference>
<organism evidence="3 4">
    <name type="scientific">Limnochorda pilosa</name>
    <dbReference type="NCBI Taxonomy" id="1555112"/>
    <lineage>
        <taxon>Bacteria</taxon>
        <taxon>Bacillati</taxon>
        <taxon>Bacillota</taxon>
        <taxon>Limnochordia</taxon>
        <taxon>Limnochordales</taxon>
        <taxon>Limnochordaceae</taxon>
        <taxon>Limnochorda</taxon>
    </lineage>
</organism>
<reference evidence="4" key="2">
    <citation type="journal article" date="2016" name="Int. J. Syst. Evol. Microbiol.">
        <title>Complete genome sequence and cell structure of Limnochorda pilosa, a Gram-negative spore-former within the phylum Firmicutes.</title>
        <authorList>
            <person name="Watanabe M."/>
            <person name="Kojima H."/>
            <person name="Fukui M."/>
        </authorList>
    </citation>
    <scope>NUCLEOTIDE SEQUENCE [LARGE SCALE GENOMIC DNA]</scope>
    <source>
        <strain evidence="4">HC45</strain>
    </source>
</reference>
<accession>A0A0K2SHW2</accession>
<feature type="binding site" evidence="2">
    <location>
        <position position="66"/>
    </location>
    <ligand>
        <name>Fe cation</name>
        <dbReference type="ChEBI" id="CHEBI:24875"/>
    </ligand>
</feature>
<dbReference type="InterPro" id="IPR029014">
    <property type="entry name" value="NiFe-Hase_large"/>
</dbReference>
<keyword evidence="4" id="KW-1185">Reference proteome</keyword>
<keyword evidence="2" id="KW-0460">Magnesium</keyword>
<dbReference type="GO" id="GO:0008901">
    <property type="term" value="F:ferredoxin hydrogenase activity"/>
    <property type="evidence" value="ECO:0007669"/>
    <property type="project" value="InterPro"/>
</dbReference>
<dbReference type="AlphaFoldDB" id="A0A0K2SHW2"/>
<dbReference type="OrthoDB" id="9761717at2"/>
<feature type="binding site" evidence="2">
    <location>
        <position position="423"/>
    </location>
    <ligand>
        <name>Mg(2+)</name>
        <dbReference type="ChEBI" id="CHEBI:18420"/>
    </ligand>
</feature>
<evidence type="ECO:0000256" key="1">
    <source>
        <dbReference type="ARBA" id="ARBA00023002"/>
    </source>
</evidence>
<dbReference type="Pfam" id="PF00374">
    <property type="entry name" value="NiFeSe_Hases"/>
    <property type="match status" value="2"/>
</dbReference>
<dbReference type="RefSeq" id="WP_144440590.1">
    <property type="nucleotide sequence ID" value="NZ_AP014924.1"/>
</dbReference>
<protein>
    <submittedName>
        <fullName evidence="3">Nickel-dependent hydrogenase large subunit</fullName>
    </submittedName>
</protein>
<keyword evidence="2" id="KW-0533">Nickel</keyword>
<dbReference type="PANTHER" id="PTHR43600:SF4">
    <property type="entry name" value="CYTOSOLIC NIFE-HYDROGENASE, ALPHA SUBUNIT"/>
    <property type="match status" value="1"/>
</dbReference>
<proteinExistence type="predicted"/>
<evidence type="ECO:0000256" key="2">
    <source>
        <dbReference type="PIRSR" id="PIRSR601501-1"/>
    </source>
</evidence>
<dbReference type="GO" id="GO:0016151">
    <property type="term" value="F:nickel cation binding"/>
    <property type="evidence" value="ECO:0007669"/>
    <property type="project" value="InterPro"/>
</dbReference>
<sequence length="432" mass="48385">MRERTLRVDYLARVEGEGALHLRLRKGEAVEARLEIFEPPRLFEGFLRGRACTEVPDLTARICGICPASYQMSSTQALEAALGLEVEPAVRDLRRLLHLGEWIESHALHVYLLHAPDFLGFDDAIRLARQAPDPVRRGLRLKKLGNAVMRSVGGREIHPLNPCVGGFYRAPEREDLVALLPELEWALEAARETVRWVAGFTFPELERPYEFVALRHPQEYPVNEGRVVSSEGLDIPVAEYEEHFEEEQVPHSTALRSRLRERGAYLVGPLARLNLNADRLSPPAREALEEAGVEVPIRNPFRSIVARSVELVEAVAGVMVLIERYRPPERPRLPVPEALPEAVVGHGCTEAPRGILYHRYRVGADGLVEEARIVPPTAQNQASIEEDLRSLAPALAGMDRAEATWLCEQAIRNYDPCMSCSAHFLTLTLEEG</sequence>
<dbReference type="InterPro" id="IPR018194">
    <property type="entry name" value="Ni-dep_hyd_lsu_Ni_BS"/>
</dbReference>
<dbReference type="STRING" id="1555112.LIP_0582"/>
<name>A0A0K2SHW2_LIMPI</name>
<comment type="cofactor">
    <cofactor evidence="2">
        <name>Ni(2+)</name>
        <dbReference type="ChEBI" id="CHEBI:49786"/>
    </cofactor>
</comment>
<dbReference type="SUPFAM" id="SSF56762">
    <property type="entry name" value="HydB/Nqo4-like"/>
    <property type="match status" value="1"/>
</dbReference>
<feature type="binding site" evidence="2">
    <location>
        <position position="420"/>
    </location>
    <ligand>
        <name>Fe cation</name>
        <dbReference type="ChEBI" id="CHEBI:24875"/>
    </ligand>
</feature>
<keyword evidence="2" id="KW-0408">Iron</keyword>
<dbReference type="EMBL" id="AP014924">
    <property type="protein sequence ID" value="BAS26439.1"/>
    <property type="molecule type" value="Genomic_DNA"/>
</dbReference>
<dbReference type="InterPro" id="IPR001501">
    <property type="entry name" value="Ni-dep_hyd_lsu"/>
</dbReference>
<comment type="cofactor">
    <cofactor evidence="2">
        <name>Fe cation</name>
        <dbReference type="ChEBI" id="CHEBI:24875"/>
    </cofactor>
</comment>
<feature type="binding site" evidence="2">
    <location>
        <position position="417"/>
    </location>
    <ligand>
        <name>Ni(2+)</name>
        <dbReference type="ChEBI" id="CHEBI:49786"/>
    </ligand>
</feature>
<gene>
    <name evidence="3" type="ORF">LIP_0582</name>
</gene>
<dbReference type="Gene3D" id="1.10.645.10">
    <property type="entry name" value="Cytochrome-c3 Hydrogenase, chain B"/>
    <property type="match status" value="1"/>
</dbReference>
<feature type="binding site" evidence="2">
    <location>
        <position position="66"/>
    </location>
    <ligand>
        <name>Ni(2+)</name>
        <dbReference type="ChEBI" id="CHEBI:49786"/>
    </ligand>
</feature>
<dbReference type="PANTHER" id="PTHR43600">
    <property type="entry name" value="COENZYME F420 HYDROGENASE, SUBUNIT ALPHA"/>
    <property type="match status" value="1"/>
</dbReference>
<keyword evidence="2" id="KW-0479">Metal-binding</keyword>
<feature type="binding site" evidence="2">
    <location>
        <position position="373"/>
    </location>
    <ligand>
        <name>Mg(2+)</name>
        <dbReference type="ChEBI" id="CHEBI:18420"/>
    </ligand>
</feature>
<feature type="binding site" evidence="2">
    <location>
        <position position="63"/>
    </location>
    <ligand>
        <name>Ni(2+)</name>
        <dbReference type="ChEBI" id="CHEBI:49786"/>
    </ligand>
</feature>
<feature type="binding site" evidence="2">
    <location>
        <position position="44"/>
    </location>
    <ligand>
        <name>Mg(2+)</name>
        <dbReference type="ChEBI" id="CHEBI:18420"/>
    </ligand>
</feature>
<keyword evidence="1" id="KW-0560">Oxidoreductase</keyword>
<dbReference type="Proteomes" id="UP000065807">
    <property type="component" value="Chromosome"/>
</dbReference>